<name>A0A1G7I523_9BACL</name>
<proteinExistence type="predicted"/>
<dbReference type="OrthoDB" id="2020910at2"/>
<sequence>MKKLMTAFLTGALGLGVLGVGGSSINAAEIKPVAGSKKLAVLVDARKVKFDGGDPFVEDKRVQVPLRGIGEALGAKIGFDAQTVTYEKNRKSIKLTLGSKVAIVDGKSVTMDTVAKAINGRTYVPLRFVSENLGEKVTWDQVGNWVWIGSQEVPDIEEVTELQDLTPYEEYFEGKDNFIAPYGEEKKRTKARMVSYEDMPVVIGDKTLLDMWLVREGIEEIMYIRFKGPKRLTMYLLIGDGDIRPRSGHIVEQSDGTFIIQIVIKDARDKAIYKDENWKKFTTKSFDYFFLTGSFGDDSARMILNPFK</sequence>
<evidence type="ECO:0000313" key="2">
    <source>
        <dbReference type="EMBL" id="SDF07812.1"/>
    </source>
</evidence>
<evidence type="ECO:0000259" key="1">
    <source>
        <dbReference type="Pfam" id="PF07833"/>
    </source>
</evidence>
<dbReference type="STRING" id="670482.SAMN04488542_105160"/>
<dbReference type="EMBL" id="FNBG01000005">
    <property type="protein sequence ID" value="SDF07812.1"/>
    <property type="molecule type" value="Genomic_DNA"/>
</dbReference>
<reference evidence="2 3" key="1">
    <citation type="submission" date="2016-10" db="EMBL/GenBank/DDBJ databases">
        <authorList>
            <person name="de Groot N.N."/>
        </authorList>
    </citation>
    <scope>NUCLEOTIDE SEQUENCE [LARGE SCALE GENOMIC DNA]</scope>
    <source>
        <strain evidence="2 3">DSM 28129</strain>
    </source>
</reference>
<dbReference type="SUPFAM" id="SSF55383">
    <property type="entry name" value="Copper amine oxidase, domain N"/>
    <property type="match status" value="1"/>
</dbReference>
<dbReference type="InterPro" id="IPR012854">
    <property type="entry name" value="Cu_amine_oxidase-like_N"/>
</dbReference>
<dbReference type="InterPro" id="IPR036582">
    <property type="entry name" value="Mao_N_sf"/>
</dbReference>
<dbReference type="AlphaFoldDB" id="A0A1G7I523"/>
<dbReference type="Gene3D" id="3.30.457.10">
    <property type="entry name" value="Copper amine oxidase-like, N-terminal domain"/>
    <property type="match status" value="1"/>
</dbReference>
<gene>
    <name evidence="2" type="ORF">SAMN04488542_105160</name>
</gene>
<organism evidence="2 3">
    <name type="scientific">Fontibacillus panacisegetis</name>
    <dbReference type="NCBI Taxonomy" id="670482"/>
    <lineage>
        <taxon>Bacteria</taxon>
        <taxon>Bacillati</taxon>
        <taxon>Bacillota</taxon>
        <taxon>Bacilli</taxon>
        <taxon>Bacillales</taxon>
        <taxon>Paenibacillaceae</taxon>
        <taxon>Fontibacillus</taxon>
    </lineage>
</organism>
<protein>
    <submittedName>
        <fullName evidence="2">Copper amine oxidase N-terminal domain-containing protein</fullName>
    </submittedName>
</protein>
<evidence type="ECO:0000313" key="3">
    <source>
        <dbReference type="Proteomes" id="UP000198972"/>
    </source>
</evidence>
<dbReference type="Pfam" id="PF07833">
    <property type="entry name" value="Cu_amine_oxidN1"/>
    <property type="match status" value="1"/>
</dbReference>
<accession>A0A1G7I523</accession>
<dbReference type="RefSeq" id="WP_091227841.1">
    <property type="nucleotide sequence ID" value="NZ_FNBG01000005.1"/>
</dbReference>
<feature type="domain" description="Copper amine oxidase-like N-terminal" evidence="1">
    <location>
        <begin position="43"/>
        <end position="143"/>
    </location>
</feature>
<dbReference type="Proteomes" id="UP000198972">
    <property type="component" value="Unassembled WGS sequence"/>
</dbReference>
<keyword evidence="3" id="KW-1185">Reference proteome</keyword>